<name>A0A8H7KCL4_BIOOC</name>
<dbReference type="InterPro" id="IPR000873">
    <property type="entry name" value="AMP-dep_synth/lig_dom"/>
</dbReference>
<dbReference type="Proteomes" id="UP000616885">
    <property type="component" value="Unassembled WGS sequence"/>
</dbReference>
<evidence type="ECO:0000313" key="6">
    <source>
        <dbReference type="Proteomes" id="UP000616885"/>
    </source>
</evidence>
<dbReference type="Gene3D" id="3.30.300.30">
    <property type="match status" value="1"/>
</dbReference>
<gene>
    <name evidence="5" type="ORF">IM811_002851</name>
</gene>
<feature type="domain" description="Carrier" evidence="4">
    <location>
        <begin position="374"/>
        <end position="450"/>
    </location>
</feature>
<keyword evidence="1" id="KW-0596">Phosphopantetheine</keyword>
<dbReference type="Pfam" id="PF00501">
    <property type="entry name" value="AMP-binding"/>
    <property type="match status" value="1"/>
</dbReference>
<evidence type="ECO:0000256" key="1">
    <source>
        <dbReference type="ARBA" id="ARBA00022450"/>
    </source>
</evidence>
<dbReference type="SMART" id="SM00823">
    <property type="entry name" value="PKS_PP"/>
    <property type="match status" value="1"/>
</dbReference>
<evidence type="ECO:0000313" key="5">
    <source>
        <dbReference type="EMBL" id="KAF9747517.1"/>
    </source>
</evidence>
<keyword evidence="3" id="KW-0436">Ligase</keyword>
<dbReference type="InterPro" id="IPR009081">
    <property type="entry name" value="PP-bd_ACP"/>
</dbReference>
<dbReference type="FunFam" id="1.10.1200.10:FF:000005">
    <property type="entry name" value="Nonribosomal peptide synthetase 1"/>
    <property type="match status" value="1"/>
</dbReference>
<dbReference type="PANTHER" id="PTHR45527:SF16">
    <property type="entry name" value="NONRIBOSOMAL PEPTIDE SYNTHASE ATNA-RELATED"/>
    <property type="match status" value="1"/>
</dbReference>
<dbReference type="AlphaFoldDB" id="A0A8H7KCL4"/>
<keyword evidence="2" id="KW-0597">Phosphoprotein</keyword>
<dbReference type="Pfam" id="PF00550">
    <property type="entry name" value="PP-binding"/>
    <property type="match status" value="1"/>
</dbReference>
<dbReference type="FunFam" id="3.30.300.30:FF:000015">
    <property type="entry name" value="Nonribosomal peptide synthase SidD"/>
    <property type="match status" value="1"/>
</dbReference>
<dbReference type="InterPro" id="IPR042099">
    <property type="entry name" value="ANL_N_sf"/>
</dbReference>
<reference evidence="5" key="1">
    <citation type="submission" date="2020-10" db="EMBL/GenBank/DDBJ databases">
        <title>High-Quality Genome Resource of Clonostachys rosea strain S41 by Oxford Nanopore Long-Read Sequencing.</title>
        <authorList>
            <person name="Wang H."/>
        </authorList>
    </citation>
    <scope>NUCLEOTIDE SEQUENCE</scope>
    <source>
        <strain evidence="5">S41</strain>
    </source>
</reference>
<dbReference type="Gene3D" id="3.40.50.12780">
    <property type="entry name" value="N-terminal domain of ligase-like"/>
    <property type="match status" value="1"/>
</dbReference>
<protein>
    <recommendedName>
        <fullName evidence="4">Carrier domain-containing protein</fullName>
    </recommendedName>
</protein>
<accession>A0A8H7KCL4</accession>
<dbReference type="GO" id="GO:0016874">
    <property type="term" value="F:ligase activity"/>
    <property type="evidence" value="ECO:0007669"/>
    <property type="project" value="UniProtKB-KW"/>
</dbReference>
<dbReference type="SUPFAM" id="SSF56801">
    <property type="entry name" value="Acetyl-CoA synthetase-like"/>
    <property type="match status" value="1"/>
</dbReference>
<evidence type="ECO:0000259" key="4">
    <source>
        <dbReference type="PROSITE" id="PS50075"/>
    </source>
</evidence>
<dbReference type="SUPFAM" id="SSF47336">
    <property type="entry name" value="ACP-like"/>
    <property type="match status" value="1"/>
</dbReference>
<dbReference type="Gene3D" id="1.10.1200.10">
    <property type="entry name" value="ACP-like"/>
    <property type="match status" value="1"/>
</dbReference>
<dbReference type="InterPro" id="IPR045851">
    <property type="entry name" value="AMP-bd_C_sf"/>
</dbReference>
<dbReference type="GO" id="GO:0005737">
    <property type="term" value="C:cytoplasm"/>
    <property type="evidence" value="ECO:0007669"/>
    <property type="project" value="TreeGrafter"/>
</dbReference>
<dbReference type="PROSITE" id="PS50075">
    <property type="entry name" value="CARRIER"/>
    <property type="match status" value="1"/>
</dbReference>
<dbReference type="GO" id="GO:0031177">
    <property type="term" value="F:phosphopantetheine binding"/>
    <property type="evidence" value="ECO:0007669"/>
    <property type="project" value="InterPro"/>
</dbReference>
<dbReference type="InterPro" id="IPR020806">
    <property type="entry name" value="PKS_PP-bd"/>
</dbReference>
<dbReference type="InterPro" id="IPR036736">
    <property type="entry name" value="ACP-like_sf"/>
</dbReference>
<dbReference type="PANTHER" id="PTHR45527">
    <property type="entry name" value="NONRIBOSOMAL PEPTIDE SYNTHETASE"/>
    <property type="match status" value="1"/>
</dbReference>
<dbReference type="EMBL" id="JADCTT010000010">
    <property type="protein sequence ID" value="KAF9747517.1"/>
    <property type="molecule type" value="Genomic_DNA"/>
</dbReference>
<comment type="caution">
    <text evidence="5">The sequence shown here is derived from an EMBL/GenBank/DDBJ whole genome shotgun (WGS) entry which is preliminary data.</text>
</comment>
<sequence>MQHRAACSSQRAIGNRLGMNPKVKMLQFAASVFDAFIGETIAPLIAGATVCVPSDYARLNSLVKYIQDCKVNWAMLTPSFARTIRPESVPSIKLLMLTGEAIPRDVFEVWVTKVRLINGWGPAETCVFSSLHEWTSIEESTMTIGKPVASFCWLVDPKNPLKLAPTGTLGEVIIQGPTLLREYLDDPKRTAEALLTGKPTWAYDSGERGWNRFYKTGDLCFYNDRGLLEFSSRKDTQLKIRGQRVEVGEVEHQIRTLMPDLSQVAVDAVRGDGGVQLFAYICNNADTTVRKQSERKADLFMQIDDDLRNQIADLTRQLRALLPSYMIPKAIIPCAYMPFITSTKLDRKTLNMEASKLSSSQIAEYALQSSVKRKPETEMEALLQGLWAKVLNLPPDTIGRDDSFLAIGGDSIAAVHLMAAAREKEIRISVDDVFRSPQLSELALRAGEKQSPKIKVLDIQPFELLNEEEITMIQNGRVHEICNLPPTA</sequence>
<dbReference type="GO" id="GO:0043041">
    <property type="term" value="P:amino acid activation for nonribosomal peptide biosynthetic process"/>
    <property type="evidence" value="ECO:0007669"/>
    <property type="project" value="TreeGrafter"/>
</dbReference>
<proteinExistence type="predicted"/>
<dbReference type="GO" id="GO:0044550">
    <property type="term" value="P:secondary metabolite biosynthetic process"/>
    <property type="evidence" value="ECO:0007669"/>
    <property type="project" value="TreeGrafter"/>
</dbReference>
<evidence type="ECO:0000256" key="3">
    <source>
        <dbReference type="ARBA" id="ARBA00022598"/>
    </source>
</evidence>
<organism evidence="5 6">
    <name type="scientific">Bionectria ochroleuca</name>
    <name type="common">Gliocladium roseum</name>
    <dbReference type="NCBI Taxonomy" id="29856"/>
    <lineage>
        <taxon>Eukaryota</taxon>
        <taxon>Fungi</taxon>
        <taxon>Dikarya</taxon>
        <taxon>Ascomycota</taxon>
        <taxon>Pezizomycotina</taxon>
        <taxon>Sordariomycetes</taxon>
        <taxon>Hypocreomycetidae</taxon>
        <taxon>Hypocreales</taxon>
        <taxon>Bionectriaceae</taxon>
        <taxon>Clonostachys</taxon>
    </lineage>
</organism>
<evidence type="ECO:0000256" key="2">
    <source>
        <dbReference type="ARBA" id="ARBA00022553"/>
    </source>
</evidence>